<keyword evidence="2" id="KW-1185">Reference proteome</keyword>
<reference evidence="1 2" key="1">
    <citation type="journal article" date="2016" name="Mol. Biol. Evol.">
        <title>Comparative Genomics of Early-Diverging Mushroom-Forming Fungi Provides Insights into the Origins of Lignocellulose Decay Capabilities.</title>
        <authorList>
            <person name="Nagy L.G."/>
            <person name="Riley R."/>
            <person name="Tritt A."/>
            <person name="Adam C."/>
            <person name="Daum C."/>
            <person name="Floudas D."/>
            <person name="Sun H."/>
            <person name="Yadav J.S."/>
            <person name="Pangilinan J."/>
            <person name="Larsson K.H."/>
            <person name="Matsuura K."/>
            <person name="Barry K."/>
            <person name="Labutti K."/>
            <person name="Kuo R."/>
            <person name="Ohm R.A."/>
            <person name="Bhattacharya S.S."/>
            <person name="Shirouzu T."/>
            <person name="Yoshinaga Y."/>
            <person name="Martin F.M."/>
            <person name="Grigoriev I.V."/>
            <person name="Hibbett D.S."/>
        </authorList>
    </citation>
    <scope>NUCLEOTIDE SEQUENCE [LARGE SCALE GENOMIC DNA]</scope>
    <source>
        <strain evidence="1 2">CBS 109695</strain>
    </source>
</reference>
<dbReference type="EMBL" id="KV417614">
    <property type="protein sequence ID" value="KZP14661.1"/>
    <property type="molecule type" value="Genomic_DNA"/>
</dbReference>
<accession>A0A166DFY5</accession>
<name>A0A166DFY5_9AGAM</name>
<dbReference type="Proteomes" id="UP000076532">
    <property type="component" value="Unassembled WGS sequence"/>
</dbReference>
<evidence type="ECO:0000313" key="1">
    <source>
        <dbReference type="EMBL" id="KZP14661.1"/>
    </source>
</evidence>
<organism evidence="1 2">
    <name type="scientific">Athelia psychrophila</name>
    <dbReference type="NCBI Taxonomy" id="1759441"/>
    <lineage>
        <taxon>Eukaryota</taxon>
        <taxon>Fungi</taxon>
        <taxon>Dikarya</taxon>
        <taxon>Basidiomycota</taxon>
        <taxon>Agaricomycotina</taxon>
        <taxon>Agaricomycetes</taxon>
        <taxon>Agaricomycetidae</taxon>
        <taxon>Atheliales</taxon>
        <taxon>Atheliaceae</taxon>
        <taxon>Athelia</taxon>
    </lineage>
</organism>
<proteinExistence type="predicted"/>
<sequence>MVSPYILHSLLLFHPNQIPTKILIARKGIPGQWRHPREIDEKAVQRSGSHEGSDDSREANGISGFEWFAATVAASDHSQGISINASVLSSELIAQGVAMVHDIPIPHVEAGRSLTREPRAGRLATSSGITESGFEVFAVRCWLLTAVCPNFAHGLRPKSRSFVRCCARPIAKAVWDTSVSV</sequence>
<dbReference type="AlphaFoldDB" id="A0A166DFY5"/>
<protein>
    <submittedName>
        <fullName evidence="1">Uncharacterized protein</fullName>
    </submittedName>
</protein>
<gene>
    <name evidence="1" type="ORF">FIBSPDRAFT_896406</name>
</gene>
<evidence type="ECO:0000313" key="2">
    <source>
        <dbReference type="Proteomes" id="UP000076532"/>
    </source>
</evidence>